<dbReference type="SUPFAM" id="SSF52949">
    <property type="entry name" value="Macro domain-like"/>
    <property type="match status" value="1"/>
</dbReference>
<evidence type="ECO:0000259" key="9">
    <source>
        <dbReference type="PROSITE" id="PS00631"/>
    </source>
</evidence>
<evidence type="ECO:0000256" key="6">
    <source>
        <dbReference type="ARBA" id="ARBA00022801"/>
    </source>
</evidence>
<dbReference type="InterPro" id="IPR011356">
    <property type="entry name" value="Leucine_aapep/pepB"/>
</dbReference>
<name>A0ABP8Z1P9_9MICO</name>
<dbReference type="InterPro" id="IPR000819">
    <property type="entry name" value="Peptidase_M17_C"/>
</dbReference>
<keyword evidence="6 8" id="KW-0378">Hydrolase</keyword>
<feature type="binding site" evidence="8">
    <location>
        <position position="337"/>
    </location>
    <ligand>
        <name>Mn(2+)</name>
        <dbReference type="ChEBI" id="CHEBI:29035"/>
        <label>1</label>
    </ligand>
</feature>
<dbReference type="Proteomes" id="UP001500121">
    <property type="component" value="Unassembled WGS sequence"/>
</dbReference>
<feature type="binding site" evidence="8">
    <location>
        <position position="258"/>
    </location>
    <ligand>
        <name>Mn(2+)</name>
        <dbReference type="ChEBI" id="CHEBI:29035"/>
        <label>1</label>
    </ligand>
</feature>
<dbReference type="EC" id="3.4.11.1" evidence="8"/>
<evidence type="ECO:0000313" key="10">
    <source>
        <dbReference type="EMBL" id="GAA4743938.1"/>
    </source>
</evidence>
<accession>A0ABP8Z1P9</accession>
<comment type="catalytic activity">
    <reaction evidence="2 8">
        <text>Release of an N-terminal amino acid, preferentially leucine, but not glutamic or aspartic acids.</text>
        <dbReference type="EC" id="3.4.11.10"/>
    </reaction>
</comment>
<comment type="catalytic activity">
    <reaction evidence="1 8">
        <text>Release of an N-terminal amino acid, Xaa-|-Yaa-, in which Xaa is preferably Leu, but may be other amino acids including Pro although not Arg or Lys, and Yaa may be Pro. Amino acid amides and methyl esters are also readily hydrolyzed, but rates on arylamides are exceedingly low.</text>
        <dbReference type="EC" id="3.4.11.1"/>
    </reaction>
</comment>
<feature type="active site" evidence="8">
    <location>
        <position position="339"/>
    </location>
</feature>
<keyword evidence="11" id="KW-1185">Reference proteome</keyword>
<reference evidence="11" key="1">
    <citation type="journal article" date="2019" name="Int. J. Syst. Evol. Microbiol.">
        <title>The Global Catalogue of Microorganisms (GCM) 10K type strain sequencing project: providing services to taxonomists for standard genome sequencing and annotation.</title>
        <authorList>
            <consortium name="The Broad Institute Genomics Platform"/>
            <consortium name="The Broad Institute Genome Sequencing Center for Infectious Disease"/>
            <person name="Wu L."/>
            <person name="Ma J."/>
        </authorList>
    </citation>
    <scope>NUCLEOTIDE SEQUENCE [LARGE SCALE GENOMIC DNA]</scope>
    <source>
        <strain evidence="11">JCM 19015</strain>
    </source>
</reference>
<gene>
    <name evidence="8" type="primary">pepA</name>
    <name evidence="10" type="ORF">GCM10025783_14550</name>
</gene>
<evidence type="ECO:0000256" key="2">
    <source>
        <dbReference type="ARBA" id="ARBA00000967"/>
    </source>
</evidence>
<dbReference type="InterPro" id="IPR043472">
    <property type="entry name" value="Macro_dom-like"/>
</dbReference>
<feature type="binding site" evidence="8">
    <location>
        <position position="337"/>
    </location>
    <ligand>
        <name>Mn(2+)</name>
        <dbReference type="ChEBI" id="CHEBI:29035"/>
        <label>2</label>
    </ligand>
</feature>
<comment type="similarity">
    <text evidence="3 8">Belongs to the peptidase M17 family.</text>
</comment>
<dbReference type="EC" id="3.4.11.10" evidence="8"/>
<evidence type="ECO:0000256" key="5">
    <source>
        <dbReference type="ARBA" id="ARBA00022670"/>
    </source>
</evidence>
<dbReference type="Pfam" id="PF02789">
    <property type="entry name" value="Peptidase_M17_N"/>
    <property type="match status" value="1"/>
</dbReference>
<dbReference type="Pfam" id="PF00883">
    <property type="entry name" value="Peptidase_M17"/>
    <property type="match status" value="1"/>
</dbReference>
<dbReference type="PANTHER" id="PTHR11963">
    <property type="entry name" value="LEUCINE AMINOPEPTIDASE-RELATED"/>
    <property type="match status" value="1"/>
</dbReference>
<dbReference type="CDD" id="cd00433">
    <property type="entry name" value="Peptidase_M17"/>
    <property type="match status" value="1"/>
</dbReference>
<proteinExistence type="inferred from homology"/>
<dbReference type="SUPFAM" id="SSF53187">
    <property type="entry name" value="Zn-dependent exopeptidases"/>
    <property type="match status" value="1"/>
</dbReference>
<feature type="active site" evidence="8">
    <location>
        <position position="265"/>
    </location>
</feature>
<sequence>MVAPQLAVALTAPARIEADVLVVAVRSAEEGPALVLPEGAELPDLDPAAIGATGAAGDVARLPGTGTAARSVLLVGVGRAVDADSLRAAAANAVRRLAGSEHVALALPVEDAEALDAVLEGAALGAYAYTAYRDRTLAAQKAPVARITVLGHDEAESRAALHRAAVLADAVALVKDLVNAPPNDQPPAVLAHRAVEAAEAAGATVKVWDEQALEADGFGGILGVGQGSVRPPRLVRVGWAPDGATESVALVGKGITFDSGGLSLKPGASMVGMKYDMTGAATVLAAVTAAARLELPIAVTAWLCIAENMPSGSAIRPNDVLRIRGGRTVEVLNTDAEGRLVLADGMVAAGEEHPDVLVDVATLTGAIITALGTRYVGAMGDGALVARTQAAAKRAGELVWHLPLPEELRAILASDVADIANVKIGNTAGGALVAGQFLREFVPEREDGSPVPWVHLDIAGAAENKGGAYGATGSGPTGVMLRTLVALLEDLASTGVAASLSAPGKE</sequence>
<evidence type="ECO:0000256" key="3">
    <source>
        <dbReference type="ARBA" id="ARBA00009528"/>
    </source>
</evidence>
<dbReference type="PRINTS" id="PR00481">
    <property type="entry name" value="LAMNOPPTDASE"/>
</dbReference>
<dbReference type="GO" id="GO:0004177">
    <property type="term" value="F:aminopeptidase activity"/>
    <property type="evidence" value="ECO:0007669"/>
    <property type="project" value="UniProtKB-KW"/>
</dbReference>
<feature type="domain" description="Cytosol aminopeptidase" evidence="9">
    <location>
        <begin position="333"/>
        <end position="340"/>
    </location>
</feature>
<feature type="binding site" evidence="8">
    <location>
        <position position="258"/>
    </location>
    <ligand>
        <name>Mn(2+)</name>
        <dbReference type="ChEBI" id="CHEBI:29035"/>
        <label>2</label>
    </ligand>
</feature>
<keyword evidence="8" id="KW-0963">Cytoplasm</keyword>
<dbReference type="InterPro" id="IPR008283">
    <property type="entry name" value="Peptidase_M17_N"/>
</dbReference>
<keyword evidence="4 8" id="KW-0031">Aminopeptidase</keyword>
<keyword evidence="8" id="KW-0479">Metal-binding</keyword>
<comment type="cofactor">
    <cofactor evidence="8">
        <name>Mn(2+)</name>
        <dbReference type="ChEBI" id="CHEBI:29035"/>
    </cofactor>
    <text evidence="8">Binds 2 manganese ions per subunit.</text>
</comment>
<evidence type="ECO:0000256" key="1">
    <source>
        <dbReference type="ARBA" id="ARBA00000135"/>
    </source>
</evidence>
<evidence type="ECO:0000256" key="7">
    <source>
        <dbReference type="ARBA" id="ARBA00049972"/>
    </source>
</evidence>
<comment type="subcellular location">
    <subcellularLocation>
        <location evidence="8">Cytoplasm</location>
    </subcellularLocation>
</comment>
<organism evidence="10 11">
    <name type="scientific">Amnibacterium soli</name>
    <dbReference type="NCBI Taxonomy" id="1282736"/>
    <lineage>
        <taxon>Bacteria</taxon>
        <taxon>Bacillati</taxon>
        <taxon>Actinomycetota</taxon>
        <taxon>Actinomycetes</taxon>
        <taxon>Micrococcales</taxon>
        <taxon>Microbacteriaceae</taxon>
        <taxon>Amnibacterium</taxon>
    </lineage>
</organism>
<dbReference type="Gene3D" id="3.40.630.10">
    <property type="entry name" value="Zn peptidases"/>
    <property type="match status" value="1"/>
</dbReference>
<dbReference type="NCBIfam" id="NF002073">
    <property type="entry name" value="PRK00913.1-2"/>
    <property type="match status" value="1"/>
</dbReference>
<dbReference type="PROSITE" id="PS00631">
    <property type="entry name" value="CYTOSOL_AP"/>
    <property type="match status" value="1"/>
</dbReference>
<protein>
    <recommendedName>
        <fullName evidence="8">Probable cytosol aminopeptidase</fullName>
        <ecNumber evidence="8">3.4.11.1</ecNumber>
    </recommendedName>
    <alternativeName>
        <fullName evidence="8">Leucine aminopeptidase</fullName>
        <shortName evidence="8">LAP</shortName>
        <ecNumber evidence="8">3.4.11.10</ecNumber>
    </alternativeName>
    <alternativeName>
        <fullName evidence="8">Leucyl aminopeptidase</fullName>
    </alternativeName>
</protein>
<dbReference type="RefSeq" id="WP_345480389.1">
    <property type="nucleotide sequence ID" value="NZ_BAABLP010000002.1"/>
</dbReference>
<feature type="binding site" evidence="8">
    <location>
        <position position="276"/>
    </location>
    <ligand>
        <name>Mn(2+)</name>
        <dbReference type="ChEBI" id="CHEBI:29035"/>
        <label>2</label>
    </ligand>
</feature>
<feature type="binding site" evidence="8">
    <location>
        <position position="253"/>
    </location>
    <ligand>
        <name>Mn(2+)</name>
        <dbReference type="ChEBI" id="CHEBI:29035"/>
        <label>2</label>
    </ligand>
</feature>
<keyword evidence="5 8" id="KW-0645">Protease</keyword>
<dbReference type="InterPro" id="IPR023042">
    <property type="entry name" value="Peptidase_M17_leu_NH2_pept"/>
</dbReference>
<keyword evidence="8" id="KW-0464">Manganese</keyword>
<feature type="binding site" evidence="8">
    <location>
        <position position="335"/>
    </location>
    <ligand>
        <name>Mn(2+)</name>
        <dbReference type="ChEBI" id="CHEBI:29035"/>
        <label>1</label>
    </ligand>
</feature>
<comment type="function">
    <text evidence="7 8">Presumably involved in the processing and regular turnover of intracellular proteins. Catalyzes the removal of unsubstituted N-terminal amino acids from various peptides.</text>
</comment>
<dbReference type="PANTHER" id="PTHR11963:SF23">
    <property type="entry name" value="CYTOSOL AMINOPEPTIDASE"/>
    <property type="match status" value="1"/>
</dbReference>
<evidence type="ECO:0000256" key="4">
    <source>
        <dbReference type="ARBA" id="ARBA00022438"/>
    </source>
</evidence>
<comment type="caution">
    <text evidence="10">The sequence shown here is derived from an EMBL/GenBank/DDBJ whole genome shotgun (WGS) entry which is preliminary data.</text>
</comment>
<dbReference type="EMBL" id="BAABLP010000002">
    <property type="protein sequence ID" value="GAA4743938.1"/>
    <property type="molecule type" value="Genomic_DNA"/>
</dbReference>
<evidence type="ECO:0000313" key="11">
    <source>
        <dbReference type="Proteomes" id="UP001500121"/>
    </source>
</evidence>
<evidence type="ECO:0000256" key="8">
    <source>
        <dbReference type="HAMAP-Rule" id="MF_00181"/>
    </source>
</evidence>
<dbReference type="Gene3D" id="3.40.220.10">
    <property type="entry name" value="Leucine Aminopeptidase, subunit E, domain 1"/>
    <property type="match status" value="1"/>
</dbReference>
<dbReference type="HAMAP" id="MF_00181">
    <property type="entry name" value="Cytosol_peptidase_M17"/>
    <property type="match status" value="1"/>
</dbReference>